<dbReference type="Pfam" id="PF00400">
    <property type="entry name" value="WD40"/>
    <property type="match status" value="2"/>
</dbReference>
<gene>
    <name evidence="3" type="ORF">COHA_002377</name>
</gene>
<dbReference type="PANTHER" id="PTHR44006">
    <property type="entry name" value="U5 SMALL NUCLEAR RIBONUCLEOPROTEIN 40 KDA PROTEIN"/>
    <property type="match status" value="1"/>
</dbReference>
<dbReference type="PANTHER" id="PTHR44006:SF1">
    <property type="entry name" value="U5 SMALL NUCLEAR RIBONUCLEOPROTEIN 40 KDA PROTEIN"/>
    <property type="match status" value="1"/>
</dbReference>
<evidence type="ECO:0000313" key="4">
    <source>
        <dbReference type="Proteomes" id="UP001205105"/>
    </source>
</evidence>
<dbReference type="InterPro" id="IPR036322">
    <property type="entry name" value="WD40_repeat_dom_sf"/>
</dbReference>
<sequence length="337" mass="34719">MQAYLPQVAGLPGGEGHAGWLVSSSRGLLNLWEASPSGGRGEAALMCMHSQGTDFTTVCMDGERPTRMLLGASMDRSGNEWVSAHSLEVETLLAPKGRCPMPHSAASKVQGQNCLAVASLHSFGGPLAETVVASYGGALVCWSIGNAGKPAASNSSTPGGAAPKAIWKAHDALITALHKSSFGLSLFSGAADGKVHMFNMREKPSRPNLELSQQGRITGISQVNDSQLLTTAGDGRLMVWDLRNASAGPVKFAVPDARPIVRMAVSPFADCAAVATTGGLYTVDLLDSACSVAAIAPGAPRTPYTALLWNSATSEVVVAGGQGGPGTISVYKARLGY</sequence>
<reference evidence="3" key="1">
    <citation type="submission" date="2020-11" db="EMBL/GenBank/DDBJ databases">
        <title>Chlorella ohadii genome sequencing and assembly.</title>
        <authorList>
            <person name="Murik O."/>
            <person name="Treves H."/>
            <person name="Kedem I."/>
            <person name="Shotland Y."/>
            <person name="Kaplan A."/>
        </authorList>
    </citation>
    <scope>NUCLEOTIDE SEQUENCE</scope>
    <source>
        <strain evidence="3">1</strain>
    </source>
</reference>
<protein>
    <submittedName>
        <fullName evidence="3">Uncharacterized protein</fullName>
    </submittedName>
</protein>
<keyword evidence="1" id="KW-0853">WD repeat</keyword>
<proteinExistence type="predicted"/>
<comment type="caution">
    <text evidence="3">The sequence shown here is derived from an EMBL/GenBank/DDBJ whole genome shotgun (WGS) entry which is preliminary data.</text>
</comment>
<accession>A0AAD5DTE8</accession>
<keyword evidence="4" id="KW-1185">Reference proteome</keyword>
<keyword evidence="2" id="KW-0677">Repeat</keyword>
<dbReference type="GO" id="GO:0071013">
    <property type="term" value="C:catalytic step 2 spliceosome"/>
    <property type="evidence" value="ECO:0007669"/>
    <property type="project" value="TreeGrafter"/>
</dbReference>
<dbReference type="SUPFAM" id="SSF50978">
    <property type="entry name" value="WD40 repeat-like"/>
    <property type="match status" value="1"/>
</dbReference>
<dbReference type="InterPro" id="IPR001680">
    <property type="entry name" value="WD40_rpt"/>
</dbReference>
<name>A0AAD5DTE8_9CHLO</name>
<dbReference type="AlphaFoldDB" id="A0AAD5DTE8"/>
<dbReference type="Gene3D" id="2.130.10.10">
    <property type="entry name" value="YVTN repeat-like/Quinoprotein amine dehydrogenase"/>
    <property type="match status" value="1"/>
</dbReference>
<dbReference type="SMART" id="SM00320">
    <property type="entry name" value="WD40"/>
    <property type="match status" value="2"/>
</dbReference>
<evidence type="ECO:0000313" key="3">
    <source>
        <dbReference type="EMBL" id="KAI7844037.1"/>
    </source>
</evidence>
<evidence type="ECO:0000256" key="2">
    <source>
        <dbReference type="ARBA" id="ARBA00022737"/>
    </source>
</evidence>
<dbReference type="Proteomes" id="UP001205105">
    <property type="component" value="Unassembled WGS sequence"/>
</dbReference>
<evidence type="ECO:0000256" key="1">
    <source>
        <dbReference type="ARBA" id="ARBA00022574"/>
    </source>
</evidence>
<dbReference type="GO" id="GO:0003723">
    <property type="term" value="F:RNA binding"/>
    <property type="evidence" value="ECO:0007669"/>
    <property type="project" value="TreeGrafter"/>
</dbReference>
<dbReference type="InterPro" id="IPR052234">
    <property type="entry name" value="U5_snRNP_Component"/>
</dbReference>
<dbReference type="InterPro" id="IPR015943">
    <property type="entry name" value="WD40/YVTN_repeat-like_dom_sf"/>
</dbReference>
<organism evidence="3 4">
    <name type="scientific">Chlorella ohadii</name>
    <dbReference type="NCBI Taxonomy" id="2649997"/>
    <lineage>
        <taxon>Eukaryota</taxon>
        <taxon>Viridiplantae</taxon>
        <taxon>Chlorophyta</taxon>
        <taxon>core chlorophytes</taxon>
        <taxon>Trebouxiophyceae</taxon>
        <taxon>Chlorellales</taxon>
        <taxon>Chlorellaceae</taxon>
        <taxon>Chlorella clade</taxon>
        <taxon>Chlorella</taxon>
    </lineage>
</organism>
<dbReference type="EMBL" id="JADXDR010000034">
    <property type="protein sequence ID" value="KAI7844037.1"/>
    <property type="molecule type" value="Genomic_DNA"/>
</dbReference>